<dbReference type="InterPro" id="IPR041581">
    <property type="entry name" value="Glyoxalase_6"/>
</dbReference>
<dbReference type="OrthoDB" id="3823476at2"/>
<comment type="caution">
    <text evidence="2">The sequence shown here is derived from an EMBL/GenBank/DDBJ whole genome shotgun (WGS) entry which is preliminary data.</text>
</comment>
<dbReference type="InterPro" id="IPR029068">
    <property type="entry name" value="Glyas_Bleomycin-R_OHBP_Dase"/>
</dbReference>
<dbReference type="Pfam" id="PF18029">
    <property type="entry name" value="Glyoxalase_6"/>
    <property type="match status" value="1"/>
</dbReference>
<dbReference type="PANTHER" id="PTHR35908:SF1">
    <property type="entry name" value="CONSERVED PROTEIN"/>
    <property type="match status" value="1"/>
</dbReference>
<protein>
    <submittedName>
        <fullName evidence="2">VOC family protein</fullName>
    </submittedName>
</protein>
<gene>
    <name evidence="2" type="ORF">E1263_13910</name>
</gene>
<dbReference type="EMBL" id="SMKX01000032">
    <property type="protein sequence ID" value="TDD59744.1"/>
    <property type="molecule type" value="Genomic_DNA"/>
</dbReference>
<dbReference type="Proteomes" id="UP000295124">
    <property type="component" value="Unassembled WGS sequence"/>
</dbReference>
<accession>A0A4R4ZP30</accession>
<evidence type="ECO:0000313" key="3">
    <source>
        <dbReference type="Proteomes" id="UP000295124"/>
    </source>
</evidence>
<name>A0A4R4ZP30_9ACTN</name>
<dbReference type="AlphaFoldDB" id="A0A4R4ZP30"/>
<dbReference type="Gene3D" id="3.10.180.10">
    <property type="entry name" value="2,3-Dihydroxybiphenyl 1,2-Dioxygenase, domain 1"/>
    <property type="match status" value="1"/>
</dbReference>
<sequence length="138" mass="15597">MVFDCADPDRVAQFWKAALGGYDFPMPVPDGFLTWDDWADAQQIPVEKRPTGRTLVDKVRDRPDIFFLQVPEAKLFKNRLHLDIKVAPGLSGDERRTAVDAEVDRLIELGGGVVRRTDEPDGYFVVMQDPESNEFCVA</sequence>
<proteinExistence type="predicted"/>
<evidence type="ECO:0000259" key="1">
    <source>
        <dbReference type="Pfam" id="PF18029"/>
    </source>
</evidence>
<reference evidence="2 3" key="1">
    <citation type="submission" date="2019-03" db="EMBL/GenBank/DDBJ databases">
        <title>Draft genome sequences of novel Actinobacteria.</title>
        <authorList>
            <person name="Sahin N."/>
            <person name="Ay H."/>
            <person name="Saygin H."/>
        </authorList>
    </citation>
    <scope>NUCLEOTIDE SEQUENCE [LARGE SCALE GENOMIC DNA]</scope>
    <source>
        <strain evidence="2 3">JCM 13523</strain>
    </source>
</reference>
<organism evidence="2 3">
    <name type="scientific">Kribbella antibiotica</name>
    <dbReference type="NCBI Taxonomy" id="190195"/>
    <lineage>
        <taxon>Bacteria</taxon>
        <taxon>Bacillati</taxon>
        <taxon>Actinomycetota</taxon>
        <taxon>Actinomycetes</taxon>
        <taxon>Propionibacteriales</taxon>
        <taxon>Kribbellaceae</taxon>
        <taxon>Kribbella</taxon>
    </lineage>
</organism>
<evidence type="ECO:0000313" key="2">
    <source>
        <dbReference type="EMBL" id="TDD59744.1"/>
    </source>
</evidence>
<dbReference type="PANTHER" id="PTHR35908">
    <property type="entry name" value="HYPOTHETICAL FUSION PROTEIN"/>
    <property type="match status" value="1"/>
</dbReference>
<feature type="domain" description="Glyoxalase-like" evidence="1">
    <location>
        <begin position="1"/>
        <end position="137"/>
    </location>
</feature>
<dbReference type="SUPFAM" id="SSF54593">
    <property type="entry name" value="Glyoxalase/Bleomycin resistance protein/Dihydroxybiphenyl dioxygenase"/>
    <property type="match status" value="1"/>
</dbReference>
<keyword evidence="3" id="KW-1185">Reference proteome</keyword>